<keyword evidence="2 5" id="KW-0378">Hydrolase</keyword>
<dbReference type="SMART" id="SM00490">
    <property type="entry name" value="HELICc"/>
    <property type="match status" value="1"/>
</dbReference>
<evidence type="ECO:0000259" key="8">
    <source>
        <dbReference type="PROSITE" id="PS51192"/>
    </source>
</evidence>
<dbReference type="CDD" id="cd18787">
    <property type="entry name" value="SF2_C_DEAD"/>
    <property type="match status" value="1"/>
</dbReference>
<proteinExistence type="inferred from homology"/>
<dbReference type="RefSeq" id="WP_125713768.1">
    <property type="nucleotide sequence ID" value="NZ_JBHTOP010000022.1"/>
</dbReference>
<accession>A0ABW4J726</accession>
<evidence type="ECO:0000256" key="1">
    <source>
        <dbReference type="ARBA" id="ARBA00022741"/>
    </source>
</evidence>
<dbReference type="SMART" id="SM00487">
    <property type="entry name" value="DEXDc"/>
    <property type="match status" value="1"/>
</dbReference>
<dbReference type="InterPro" id="IPR014014">
    <property type="entry name" value="RNA_helicase_DEAD_Q_motif"/>
</dbReference>
<dbReference type="InterPro" id="IPR001650">
    <property type="entry name" value="Helicase_C-like"/>
</dbReference>
<evidence type="ECO:0000259" key="10">
    <source>
        <dbReference type="PROSITE" id="PS51195"/>
    </source>
</evidence>
<evidence type="ECO:0000256" key="3">
    <source>
        <dbReference type="ARBA" id="ARBA00022806"/>
    </source>
</evidence>
<keyword evidence="5" id="KW-0694">RNA-binding</keyword>
<feature type="short sequence motif" description="Q motif" evidence="6">
    <location>
        <begin position="3"/>
        <end position="31"/>
    </location>
</feature>
<dbReference type="GO" id="GO:0004386">
    <property type="term" value="F:helicase activity"/>
    <property type="evidence" value="ECO:0007669"/>
    <property type="project" value="UniProtKB-KW"/>
</dbReference>
<keyword evidence="1 5" id="KW-0547">Nucleotide-binding</keyword>
<dbReference type="PROSITE" id="PS51192">
    <property type="entry name" value="HELICASE_ATP_BIND_1"/>
    <property type="match status" value="1"/>
</dbReference>
<dbReference type="Pfam" id="PF00270">
    <property type="entry name" value="DEAD"/>
    <property type="match status" value="1"/>
</dbReference>
<dbReference type="Gene3D" id="3.40.50.300">
    <property type="entry name" value="P-loop containing nucleotide triphosphate hydrolases"/>
    <property type="match status" value="2"/>
</dbReference>
<dbReference type="InterPro" id="IPR030881">
    <property type="entry name" value="CshB"/>
</dbReference>
<feature type="domain" description="DEAD-box RNA helicase Q" evidence="10">
    <location>
        <begin position="3"/>
        <end position="31"/>
    </location>
</feature>
<dbReference type="EC" id="3.6.4.13" evidence="5"/>
<dbReference type="InterPro" id="IPR014001">
    <property type="entry name" value="Helicase_ATP-bd"/>
</dbReference>
<keyword evidence="5" id="KW-0963">Cytoplasm</keyword>
<dbReference type="CDD" id="cd00268">
    <property type="entry name" value="DEADc"/>
    <property type="match status" value="1"/>
</dbReference>
<evidence type="ECO:0000313" key="12">
    <source>
        <dbReference type="Proteomes" id="UP001597267"/>
    </source>
</evidence>
<dbReference type="PANTHER" id="PTHR47963:SF1">
    <property type="entry name" value="DEAD-BOX ATP-DEPENDENT RNA HELICASE CSHB"/>
    <property type="match status" value="1"/>
</dbReference>
<feature type="region of interest" description="Disordered" evidence="7">
    <location>
        <begin position="381"/>
        <end position="422"/>
    </location>
</feature>
<dbReference type="InterPro" id="IPR050547">
    <property type="entry name" value="DEAD_box_RNA_helicases"/>
</dbReference>
<keyword evidence="4 5" id="KW-0067">ATP-binding</keyword>
<evidence type="ECO:0000256" key="5">
    <source>
        <dbReference type="HAMAP-Rule" id="MF_01494"/>
    </source>
</evidence>
<name>A0ABW4J726_9LACO</name>
<dbReference type="PANTHER" id="PTHR47963">
    <property type="entry name" value="DEAD-BOX ATP-DEPENDENT RNA HELICASE 47, MITOCHONDRIAL"/>
    <property type="match status" value="1"/>
</dbReference>
<dbReference type="InterPro" id="IPR011545">
    <property type="entry name" value="DEAD/DEAH_box_helicase_dom"/>
</dbReference>
<evidence type="ECO:0000259" key="9">
    <source>
        <dbReference type="PROSITE" id="PS51194"/>
    </source>
</evidence>
<comment type="similarity">
    <text evidence="5">Belongs to the DEAD box helicase family. CshB subfamily.</text>
</comment>
<feature type="domain" description="Helicase C-terminal" evidence="9">
    <location>
        <begin position="233"/>
        <end position="377"/>
    </location>
</feature>
<evidence type="ECO:0000256" key="4">
    <source>
        <dbReference type="ARBA" id="ARBA00022840"/>
    </source>
</evidence>
<sequence length="444" mass="50463">MAATFKQFNLSEQMIQALEKIGFQTPTSVQEKLLPPVLSGKDVIGQSQTGSGKTHTFLIPILEKINAKSATVQAVITAPSRELAVQLQQTFEDLIATYNPDIHVANYVGGTDKKRQIEKLQHRQPQIVIGTPGRILDLVNSADLQIQTTQIFVVDEADMTLDLGFLNDVDKIAGKMPDDLQMLVFSATIPPKLQPFLRKYLHNPLFEQIKAKTLIPATIENDLYFTKGKDKKQVLQRLITLGEPYLVLIFANTKEKVDEIFYYLEAQGLNIARIHGGIQARERKRIMREVQNLKYQYVVATDLAARGIDIEGVSEVVNFELPTDSEFFIHRVGRTGRNGLAGTALTLYGPDDEAMIDELEKMGVQFKPVRLEDGELVQAPKRDRRQTRKKKQTALDPTIRGYVKKAKRKKKPGYKRKIKETIAQDEFQKRKLERRRVKRQKKRG</sequence>
<comment type="caution">
    <text evidence="11">The sequence shown here is derived from an EMBL/GenBank/DDBJ whole genome shotgun (WGS) entry which is preliminary data.</text>
</comment>
<dbReference type="HAMAP" id="MF_01494">
    <property type="entry name" value="DEAD_helicase_CshB"/>
    <property type="match status" value="1"/>
</dbReference>
<comment type="function">
    <text evidence="5">Probable DEAD-box RNA helicase. May work in conjunction with the cold shock proteins to ensure proper initiation of transcription at low and optimal temperatures.</text>
</comment>
<reference evidence="12" key="1">
    <citation type="journal article" date="2019" name="Int. J. Syst. Evol. Microbiol.">
        <title>The Global Catalogue of Microorganisms (GCM) 10K type strain sequencing project: providing services to taxonomists for standard genome sequencing and annotation.</title>
        <authorList>
            <consortium name="The Broad Institute Genomics Platform"/>
            <consortium name="The Broad Institute Genome Sequencing Center for Infectious Disease"/>
            <person name="Wu L."/>
            <person name="Ma J."/>
        </authorList>
    </citation>
    <scope>NUCLEOTIDE SEQUENCE [LARGE SCALE GENOMIC DNA]</scope>
    <source>
        <strain evidence="12">CCM 8896</strain>
    </source>
</reference>
<dbReference type="PROSITE" id="PS51194">
    <property type="entry name" value="HELICASE_CTER"/>
    <property type="match status" value="1"/>
</dbReference>
<comment type="subcellular location">
    <subcellularLocation>
        <location evidence="5">Cytoplasm</location>
    </subcellularLocation>
</comment>
<evidence type="ECO:0000256" key="2">
    <source>
        <dbReference type="ARBA" id="ARBA00022801"/>
    </source>
</evidence>
<evidence type="ECO:0000313" key="11">
    <source>
        <dbReference type="EMBL" id="MFD1671743.1"/>
    </source>
</evidence>
<feature type="compositionally biased region" description="Basic residues" evidence="7">
    <location>
        <begin position="402"/>
        <end position="418"/>
    </location>
</feature>
<dbReference type="InterPro" id="IPR044742">
    <property type="entry name" value="DEAD/DEAH_RhlB"/>
</dbReference>
<comment type="catalytic activity">
    <reaction evidence="5">
        <text>ATP + H2O = ADP + phosphate + H(+)</text>
        <dbReference type="Rhea" id="RHEA:13065"/>
        <dbReference type="ChEBI" id="CHEBI:15377"/>
        <dbReference type="ChEBI" id="CHEBI:15378"/>
        <dbReference type="ChEBI" id="CHEBI:30616"/>
        <dbReference type="ChEBI" id="CHEBI:43474"/>
        <dbReference type="ChEBI" id="CHEBI:456216"/>
        <dbReference type="EC" id="3.6.4.13"/>
    </reaction>
</comment>
<organism evidence="11 12">
    <name type="scientific">Agrilactobacillus yilanensis</name>
    <dbReference type="NCBI Taxonomy" id="2485997"/>
    <lineage>
        <taxon>Bacteria</taxon>
        <taxon>Bacillati</taxon>
        <taxon>Bacillota</taxon>
        <taxon>Bacilli</taxon>
        <taxon>Lactobacillales</taxon>
        <taxon>Lactobacillaceae</taxon>
        <taxon>Agrilactobacillus</taxon>
    </lineage>
</organism>
<dbReference type="GO" id="GO:0016787">
    <property type="term" value="F:hydrolase activity"/>
    <property type="evidence" value="ECO:0007669"/>
    <property type="project" value="UniProtKB-KW"/>
</dbReference>
<dbReference type="Proteomes" id="UP001597267">
    <property type="component" value="Unassembled WGS sequence"/>
</dbReference>
<dbReference type="PROSITE" id="PS51195">
    <property type="entry name" value="Q_MOTIF"/>
    <property type="match status" value="1"/>
</dbReference>
<protein>
    <recommendedName>
        <fullName evidence="5">DEAD-box ATP-dependent RNA helicase CshB</fullName>
        <ecNumber evidence="5">3.6.4.13</ecNumber>
    </recommendedName>
</protein>
<gene>
    <name evidence="5" type="primary">cshB</name>
    <name evidence="11" type="ORF">ACFQ5M_06545</name>
</gene>
<evidence type="ECO:0000256" key="6">
    <source>
        <dbReference type="PROSITE-ProRule" id="PRU00552"/>
    </source>
</evidence>
<dbReference type="SUPFAM" id="SSF52540">
    <property type="entry name" value="P-loop containing nucleoside triphosphate hydrolases"/>
    <property type="match status" value="1"/>
</dbReference>
<dbReference type="InterPro" id="IPR027417">
    <property type="entry name" value="P-loop_NTPase"/>
</dbReference>
<feature type="domain" description="Helicase ATP-binding" evidence="8">
    <location>
        <begin position="34"/>
        <end position="207"/>
    </location>
</feature>
<keyword evidence="12" id="KW-1185">Reference proteome</keyword>
<dbReference type="EMBL" id="JBHTOP010000022">
    <property type="protein sequence ID" value="MFD1671743.1"/>
    <property type="molecule type" value="Genomic_DNA"/>
</dbReference>
<keyword evidence="5" id="KW-0346">Stress response</keyword>
<feature type="compositionally biased region" description="Basic residues" evidence="7">
    <location>
        <begin position="382"/>
        <end position="392"/>
    </location>
</feature>
<dbReference type="Pfam" id="PF00271">
    <property type="entry name" value="Helicase_C"/>
    <property type="match status" value="1"/>
</dbReference>
<keyword evidence="3 5" id="KW-0347">Helicase</keyword>
<evidence type="ECO:0000256" key="7">
    <source>
        <dbReference type="SAM" id="MobiDB-lite"/>
    </source>
</evidence>